<name>A0ABX7SYW3_9SPHN</name>
<evidence type="ECO:0000313" key="2">
    <source>
        <dbReference type="Proteomes" id="UP000663923"/>
    </source>
</evidence>
<proteinExistence type="predicted"/>
<reference evidence="1 2" key="1">
    <citation type="submission" date="2021-03" db="EMBL/GenBank/DDBJ databases">
        <title>Complete genome of Parasphingorhabdus_sp.JHSY0214.</title>
        <authorList>
            <person name="Yoo J.H."/>
            <person name="Bae J.W."/>
        </authorList>
    </citation>
    <scope>NUCLEOTIDE SEQUENCE [LARGE SCALE GENOMIC DNA]</scope>
    <source>
        <strain evidence="1 2">JHSY0214</strain>
    </source>
</reference>
<accession>A0ABX7SYW3</accession>
<dbReference type="Proteomes" id="UP000663923">
    <property type="component" value="Chromosome"/>
</dbReference>
<dbReference type="EMBL" id="CP071794">
    <property type="protein sequence ID" value="QTD54459.1"/>
    <property type="molecule type" value="Genomic_DNA"/>
</dbReference>
<dbReference type="RefSeq" id="WP_207986293.1">
    <property type="nucleotide sequence ID" value="NZ_CP071794.1"/>
</dbReference>
<keyword evidence="2" id="KW-1185">Reference proteome</keyword>
<sequence>MYNVNALLNDDQRTADYHPANQRIILALRTAVMQTHNRQDAVASMASILGSARAASALVHVLRMIGEYWPEPVMVQPPCCQMVSMDERLVIGLITAAVQDNRPGYDNMLCEMVDEDVRDHIYNAIQAFIGPYIVARITSH</sequence>
<gene>
    <name evidence="1" type="ORF">J4G78_09115</name>
</gene>
<organism evidence="1 2">
    <name type="scientific">Parasphingorhabdus cellanae</name>
    <dbReference type="NCBI Taxonomy" id="2806553"/>
    <lineage>
        <taxon>Bacteria</taxon>
        <taxon>Pseudomonadati</taxon>
        <taxon>Pseudomonadota</taxon>
        <taxon>Alphaproteobacteria</taxon>
        <taxon>Sphingomonadales</taxon>
        <taxon>Sphingomonadaceae</taxon>
        <taxon>Parasphingorhabdus</taxon>
    </lineage>
</organism>
<protein>
    <submittedName>
        <fullName evidence="1">Uncharacterized protein</fullName>
    </submittedName>
</protein>
<evidence type="ECO:0000313" key="1">
    <source>
        <dbReference type="EMBL" id="QTD54459.1"/>
    </source>
</evidence>